<organism evidence="1 2">
    <name type="scientific">Rangifer tarandus platyrhynchus</name>
    <name type="common">Svalbard reindeer</name>
    <dbReference type="NCBI Taxonomy" id="3082113"/>
    <lineage>
        <taxon>Eukaryota</taxon>
        <taxon>Metazoa</taxon>
        <taxon>Chordata</taxon>
        <taxon>Craniata</taxon>
        <taxon>Vertebrata</taxon>
        <taxon>Euteleostomi</taxon>
        <taxon>Mammalia</taxon>
        <taxon>Eutheria</taxon>
        <taxon>Laurasiatheria</taxon>
        <taxon>Artiodactyla</taxon>
        <taxon>Ruminantia</taxon>
        <taxon>Pecora</taxon>
        <taxon>Cervidae</taxon>
        <taxon>Odocoileinae</taxon>
        <taxon>Rangifer</taxon>
    </lineage>
</organism>
<gene>
    <name evidence="1" type="ORF">MRATA1EN1_LOCUS22346</name>
</gene>
<sequence>MDRGGWRATVHGVTETDVTEQLSMHTCGLPTAQTASTVFVLYSGGQQLGPGWVAASPSPGCTWAVRSQPASFWREAALTQRFPWLQRATSGTLREARGCKPEARGLACSRRPS</sequence>
<reference evidence="1" key="1">
    <citation type="submission" date="2023-04" db="EMBL/GenBank/DDBJ databases">
        <authorList>
            <consortium name="ELIXIR-Norway"/>
        </authorList>
    </citation>
    <scope>NUCLEOTIDE SEQUENCE [LARGE SCALE GENOMIC DNA]</scope>
</reference>
<protein>
    <submittedName>
        <fullName evidence="1">Uncharacterized protein</fullName>
    </submittedName>
</protein>
<proteinExistence type="predicted"/>
<evidence type="ECO:0000313" key="1">
    <source>
        <dbReference type="EMBL" id="CAI9173384.1"/>
    </source>
</evidence>
<accession>A0ABN8ZNM5</accession>
<dbReference type="EMBL" id="OX459969">
    <property type="protein sequence ID" value="CAI9173384.1"/>
    <property type="molecule type" value="Genomic_DNA"/>
</dbReference>
<keyword evidence="2" id="KW-1185">Reference proteome</keyword>
<dbReference type="Proteomes" id="UP001176941">
    <property type="component" value="Chromosome 33"/>
</dbReference>
<evidence type="ECO:0000313" key="2">
    <source>
        <dbReference type="Proteomes" id="UP001176941"/>
    </source>
</evidence>
<name>A0ABN8ZNM5_RANTA</name>